<name>A0A5B7BVH7_DAVIN</name>
<gene>
    <name evidence="3" type="ORF">Din_041855</name>
</gene>
<dbReference type="AlphaFoldDB" id="A0A5B7BVH7"/>
<dbReference type="SUPFAM" id="SSF117070">
    <property type="entry name" value="LEA14-like"/>
    <property type="match status" value="1"/>
</dbReference>
<evidence type="ECO:0000313" key="3">
    <source>
        <dbReference type="EMBL" id="MPA72414.1"/>
    </source>
</evidence>
<dbReference type="EMBL" id="GHES01041855">
    <property type="protein sequence ID" value="MPA72414.1"/>
    <property type="molecule type" value="Transcribed_RNA"/>
</dbReference>
<sequence>MAEESQMYPLAPARIHQRSDEEFATTKPNDHVRNQQSSKCLVYVLAFIVLQSIAILAFALIVLRVKSPQVKLSSVAIKNLRYVTAPLPSVNMTMTAEVAVSNNNFGRFKYQNSNAVVLYGKAKIGDVKINRGRVRARGTVRMNVTVQVRSNGLLSDDKNFSSDISSGLLKLSSYAKLSGEVHVMKIINKRKTVEMNCTMDLNLKTQAIQDLRCM</sequence>
<reference evidence="3" key="1">
    <citation type="submission" date="2019-08" db="EMBL/GenBank/DDBJ databases">
        <title>Reference gene set and small RNA set construction with multiple tissues from Davidia involucrata Baill.</title>
        <authorList>
            <person name="Yang H."/>
            <person name="Zhou C."/>
            <person name="Li G."/>
            <person name="Wang J."/>
            <person name="Gao P."/>
            <person name="Wang M."/>
            <person name="Wang R."/>
            <person name="Zhao Y."/>
        </authorList>
    </citation>
    <scope>NUCLEOTIDE SEQUENCE</scope>
    <source>
        <tissue evidence="3">Mixed with DoveR01_LX</tissue>
    </source>
</reference>
<dbReference type="Pfam" id="PF03168">
    <property type="entry name" value="LEA_2"/>
    <property type="match status" value="1"/>
</dbReference>
<keyword evidence="1" id="KW-0472">Membrane</keyword>
<evidence type="ECO:0000256" key="1">
    <source>
        <dbReference type="SAM" id="Phobius"/>
    </source>
</evidence>
<dbReference type="InterPro" id="IPR055301">
    <property type="entry name" value="Lea14-like_2"/>
</dbReference>
<keyword evidence="1" id="KW-0812">Transmembrane</keyword>
<organism evidence="3">
    <name type="scientific">Davidia involucrata</name>
    <name type="common">Dove tree</name>
    <dbReference type="NCBI Taxonomy" id="16924"/>
    <lineage>
        <taxon>Eukaryota</taxon>
        <taxon>Viridiplantae</taxon>
        <taxon>Streptophyta</taxon>
        <taxon>Embryophyta</taxon>
        <taxon>Tracheophyta</taxon>
        <taxon>Spermatophyta</taxon>
        <taxon>Magnoliopsida</taxon>
        <taxon>eudicotyledons</taxon>
        <taxon>Gunneridae</taxon>
        <taxon>Pentapetalae</taxon>
        <taxon>asterids</taxon>
        <taxon>Cornales</taxon>
        <taxon>Nyssaceae</taxon>
        <taxon>Davidia</taxon>
    </lineage>
</organism>
<feature type="domain" description="Late embryogenesis abundant protein LEA-2 subgroup" evidence="2">
    <location>
        <begin position="98"/>
        <end position="198"/>
    </location>
</feature>
<feature type="transmembrane region" description="Helical" evidence="1">
    <location>
        <begin position="41"/>
        <end position="63"/>
    </location>
</feature>
<protein>
    <recommendedName>
        <fullName evidence="2">Late embryogenesis abundant protein LEA-2 subgroup domain-containing protein</fullName>
    </recommendedName>
</protein>
<dbReference type="InterPro" id="IPR004864">
    <property type="entry name" value="LEA_2"/>
</dbReference>
<keyword evidence="1" id="KW-1133">Transmembrane helix</keyword>
<dbReference type="PANTHER" id="PTHR31852">
    <property type="entry name" value="LATE EMBRYOGENESIS ABUNDANT (LEA) HYDROXYPROLINE-RICH GLYCOPROTEIN FAMILY"/>
    <property type="match status" value="1"/>
</dbReference>
<proteinExistence type="predicted"/>
<evidence type="ECO:0000259" key="2">
    <source>
        <dbReference type="Pfam" id="PF03168"/>
    </source>
</evidence>
<dbReference type="Gene3D" id="2.60.40.1820">
    <property type="match status" value="1"/>
</dbReference>
<accession>A0A5B7BVH7</accession>